<evidence type="ECO:0000256" key="1">
    <source>
        <dbReference type="ARBA" id="ARBA00004196"/>
    </source>
</evidence>
<accession>A0AAC9EN95</accession>
<comment type="subcellular location">
    <subcellularLocation>
        <location evidence="1">Cell envelope</location>
    </subcellularLocation>
</comment>
<feature type="transmembrane region" description="Helical" evidence="5">
    <location>
        <begin position="7"/>
        <end position="25"/>
    </location>
</feature>
<dbReference type="GO" id="GO:0015833">
    <property type="term" value="P:peptide transport"/>
    <property type="evidence" value="ECO:0007669"/>
    <property type="project" value="TreeGrafter"/>
</dbReference>
<keyword evidence="5" id="KW-0472">Membrane</keyword>
<dbReference type="InterPro" id="IPR039424">
    <property type="entry name" value="SBP_5"/>
</dbReference>
<dbReference type="FunFam" id="3.90.76.10:FF:000001">
    <property type="entry name" value="Oligopeptide ABC transporter substrate-binding protein"/>
    <property type="match status" value="1"/>
</dbReference>
<dbReference type="GO" id="GO:0043190">
    <property type="term" value="C:ATP-binding cassette (ABC) transporter complex"/>
    <property type="evidence" value="ECO:0007669"/>
    <property type="project" value="InterPro"/>
</dbReference>
<dbReference type="Gene3D" id="3.40.190.10">
    <property type="entry name" value="Periplasmic binding protein-like II"/>
    <property type="match status" value="1"/>
</dbReference>
<evidence type="ECO:0000256" key="5">
    <source>
        <dbReference type="SAM" id="Phobius"/>
    </source>
</evidence>
<dbReference type="GO" id="GO:0030288">
    <property type="term" value="C:outer membrane-bounded periplasmic space"/>
    <property type="evidence" value="ECO:0007669"/>
    <property type="project" value="TreeGrafter"/>
</dbReference>
<keyword evidence="4" id="KW-0732">Signal</keyword>
<dbReference type="RefSeq" id="WP_010945520.1">
    <property type="nucleotide sequence ID" value="NZ_CP011218.1"/>
</dbReference>
<feature type="domain" description="Solute-binding protein family 5" evidence="6">
    <location>
        <begin position="83"/>
        <end position="423"/>
    </location>
</feature>
<dbReference type="EMBL" id="CP011219">
    <property type="protein sequence ID" value="AKO32802.1"/>
    <property type="molecule type" value="Genomic_DNA"/>
</dbReference>
<keyword evidence="3" id="KW-0813">Transport</keyword>
<proteinExistence type="inferred from homology"/>
<name>A0AAC9EN95_HAEDC</name>
<evidence type="ECO:0000256" key="2">
    <source>
        <dbReference type="ARBA" id="ARBA00005695"/>
    </source>
</evidence>
<dbReference type="Pfam" id="PF00496">
    <property type="entry name" value="SBP_bac_5"/>
    <property type="match status" value="1"/>
</dbReference>
<dbReference type="AlphaFoldDB" id="A0AAC9EN95"/>
<evidence type="ECO:0000256" key="3">
    <source>
        <dbReference type="ARBA" id="ARBA00022448"/>
    </source>
</evidence>
<dbReference type="Gene3D" id="3.10.105.10">
    <property type="entry name" value="Dipeptide-binding Protein, Domain 3"/>
    <property type="match status" value="1"/>
</dbReference>
<dbReference type="PROSITE" id="PS51257">
    <property type="entry name" value="PROKAR_LIPOPROTEIN"/>
    <property type="match status" value="1"/>
</dbReference>
<dbReference type="GO" id="GO:1904680">
    <property type="term" value="F:peptide transmembrane transporter activity"/>
    <property type="evidence" value="ECO:0007669"/>
    <property type="project" value="TreeGrafter"/>
</dbReference>
<evidence type="ECO:0000313" key="8">
    <source>
        <dbReference type="Proteomes" id="UP000060132"/>
    </source>
</evidence>
<dbReference type="Proteomes" id="UP000060132">
    <property type="component" value="Chromosome"/>
</dbReference>
<gene>
    <name evidence="7" type="ORF">RZ57_06730</name>
</gene>
<dbReference type="PANTHER" id="PTHR30290:SF10">
    <property type="entry name" value="PERIPLASMIC OLIGOPEPTIDE-BINDING PROTEIN-RELATED"/>
    <property type="match status" value="1"/>
</dbReference>
<dbReference type="Gene3D" id="3.90.76.10">
    <property type="entry name" value="Dipeptide-binding Protein, Domain 1"/>
    <property type="match status" value="1"/>
</dbReference>
<evidence type="ECO:0000256" key="4">
    <source>
        <dbReference type="ARBA" id="ARBA00022729"/>
    </source>
</evidence>
<evidence type="ECO:0000313" key="7">
    <source>
        <dbReference type="EMBL" id="AKO32802.1"/>
    </source>
</evidence>
<dbReference type="InterPro" id="IPR000914">
    <property type="entry name" value="SBP_5_dom"/>
</dbReference>
<sequence length="507" mass="58439">MQSFRDVFGHFCVMLLSAMLLILSGCDQHKDRRSSSLNSNMTLKRAFYLDEMVFDPHFITTHEQSAPICDLLVGLMAFNQKGEIVAGVAQEWRTENNQQWQFVLDKTAKWSNSQAVTAGDFVASWQRLINPRNASPLANYLVYMGVENAKDILRGDKAVEDLGVIALDDHTLLIRLEKANSQLVKMLAHIALLPTYHGQVPKAEHFISNGAYRLDHFTDIKISLKAVEKTLPFTEVEYHKINELQAIRQFDIIENPLVSQEHNIWQFPRLCTYFYEFNFADLQLKKKEIRQVIKSMVLSARVPQKYGIASFSVLPKSMRTTRATPWQPILIEQLLQQADISEHNPFKINLLYDEQSKHSVIADQVIRALSQSDLIQVSPVGVTWDDLLHRRNLGDFQMSRAGWCADYPDALQFIEHFHSQSPDNKTNYHNVVVDQSLEKLQLDNLSEQQRQQLIEKVVEQIDNDIAILPMFQYYRRVAIDPTVLGIDLNNNSEVIYSKHLYRIKPKD</sequence>
<dbReference type="OMA" id="RSGWCAD"/>
<dbReference type="SUPFAM" id="SSF53850">
    <property type="entry name" value="Periplasmic binding protein-like II"/>
    <property type="match status" value="1"/>
</dbReference>
<dbReference type="PANTHER" id="PTHR30290">
    <property type="entry name" value="PERIPLASMIC BINDING COMPONENT OF ABC TRANSPORTER"/>
    <property type="match status" value="1"/>
</dbReference>
<dbReference type="PIRSF" id="PIRSF002741">
    <property type="entry name" value="MppA"/>
    <property type="match status" value="1"/>
</dbReference>
<keyword evidence="5" id="KW-1133">Transmembrane helix</keyword>
<reference evidence="7 8" key="1">
    <citation type="journal article" date="2015" name="PLoS Negl. Trop. Dis.">
        <title>Haemophilus ducreyi Cutaneous Ulcer Strains Are Nearly Identical to Class I Genital Ulcer Strains.</title>
        <authorList>
            <person name="Gangaiah D."/>
            <person name="Webb K.M."/>
            <person name="Humphreys T.L."/>
            <person name="Fortney K.R."/>
            <person name="Toh E."/>
            <person name="Tai A."/>
            <person name="Katz S.S."/>
            <person name="Pillay A."/>
            <person name="Chen C.Y."/>
            <person name="Roberts S.A."/>
            <person name="Munson R.S.Jr."/>
            <person name="Spinola S.M."/>
        </authorList>
    </citation>
    <scope>NUCLEOTIDE SEQUENCE [LARGE SCALE GENOMIC DNA]</scope>
    <source>
        <strain evidence="8">CLU2</strain>
    </source>
</reference>
<organism evidence="7 8">
    <name type="scientific">Haemophilus ducreyi</name>
    <dbReference type="NCBI Taxonomy" id="730"/>
    <lineage>
        <taxon>Bacteria</taxon>
        <taxon>Pseudomonadati</taxon>
        <taxon>Pseudomonadota</taxon>
        <taxon>Gammaproteobacteria</taxon>
        <taxon>Pasteurellales</taxon>
        <taxon>Pasteurellaceae</taxon>
        <taxon>Haemophilus</taxon>
    </lineage>
</organism>
<evidence type="ECO:0000259" key="6">
    <source>
        <dbReference type="Pfam" id="PF00496"/>
    </source>
</evidence>
<dbReference type="InterPro" id="IPR030678">
    <property type="entry name" value="Peptide/Ni-bd"/>
</dbReference>
<comment type="similarity">
    <text evidence="2">Belongs to the bacterial solute-binding protein 5 family.</text>
</comment>
<protein>
    <submittedName>
        <fullName evidence="7">Peptide transporter</fullName>
    </submittedName>
</protein>
<keyword evidence="5" id="KW-0812">Transmembrane</keyword>
<dbReference type="CDD" id="cd08504">
    <property type="entry name" value="PBP2_OppA"/>
    <property type="match status" value="1"/>
</dbReference>